<reference evidence="1 2" key="1">
    <citation type="submission" date="2019-11" db="EMBL/GenBank/DDBJ databases">
        <authorList>
            <person name="Ay H."/>
        </authorList>
    </citation>
    <scope>NUCLEOTIDE SEQUENCE [LARGE SCALE GENOMIC DNA]</scope>
    <source>
        <strain evidence="1 2">BG9H</strain>
    </source>
</reference>
<name>A0ABS6YIU6_9ACTN</name>
<evidence type="ECO:0000313" key="2">
    <source>
        <dbReference type="Proteomes" id="UP001197114"/>
    </source>
</evidence>
<organism evidence="1 2">
    <name type="scientific">Streptomyces anatolicus</name>
    <dbReference type="NCBI Taxonomy" id="2675858"/>
    <lineage>
        <taxon>Bacteria</taxon>
        <taxon>Bacillati</taxon>
        <taxon>Actinomycetota</taxon>
        <taxon>Actinomycetes</taxon>
        <taxon>Kitasatosporales</taxon>
        <taxon>Streptomycetaceae</taxon>
        <taxon>Streptomyces</taxon>
    </lineage>
</organism>
<evidence type="ECO:0000313" key="1">
    <source>
        <dbReference type="EMBL" id="MBW5421351.1"/>
    </source>
</evidence>
<dbReference type="Proteomes" id="UP001197114">
    <property type="component" value="Unassembled WGS sequence"/>
</dbReference>
<dbReference type="EMBL" id="WMBF01000043">
    <property type="protein sequence ID" value="MBW5421351.1"/>
    <property type="molecule type" value="Genomic_DNA"/>
</dbReference>
<accession>A0ABS6YIU6</accession>
<sequence>MEWISPVSTLLGAAIGVGATLLADRARWRRESAERETATRRQLYAEYTAALSRVRSALHESAQVTGGPSPGSEEHAREVRERFLAPGAYEIRHQLAIIAPLDVVEAARAAFIALRTTRDRVIEGARADSEVYAELEAGNDAAIAELRRVMRRDLGVSARSGPG</sequence>
<proteinExistence type="predicted"/>
<keyword evidence="2" id="KW-1185">Reference proteome</keyword>
<comment type="caution">
    <text evidence="1">The sequence shown here is derived from an EMBL/GenBank/DDBJ whole genome shotgun (WGS) entry which is preliminary data.</text>
</comment>
<gene>
    <name evidence="1" type="ORF">GKQ77_07195</name>
</gene>
<protein>
    <submittedName>
        <fullName evidence="1">Uncharacterized protein</fullName>
    </submittedName>
</protein>